<dbReference type="Proteomes" id="UP000466586">
    <property type="component" value="Unassembled WGS sequence"/>
</dbReference>
<dbReference type="Pfam" id="PF20329">
    <property type="entry name" value="DUF6624"/>
    <property type="match status" value="1"/>
</dbReference>
<evidence type="ECO:0008006" key="4">
    <source>
        <dbReference type="Google" id="ProtNLM"/>
    </source>
</evidence>
<dbReference type="InterPro" id="IPR046732">
    <property type="entry name" value="DUF6624"/>
</dbReference>
<keyword evidence="1" id="KW-0732">Signal</keyword>
<dbReference type="AlphaFoldDB" id="A0A7K1YDG6"/>
<evidence type="ECO:0000256" key="1">
    <source>
        <dbReference type="SAM" id="SignalP"/>
    </source>
</evidence>
<gene>
    <name evidence="2" type="ORF">GS399_16810</name>
</gene>
<name>A0A7K1YDG6_9SPHI</name>
<sequence length="228" mass="26105">MRKLILLLMSFAFLHSNAQTTFNQKLQKELDSILVADQKYREVLSNTTSAMSDSLASVYHQSKTNINYYIWTLQTKIDSANIIRIKQIIDQHGYPGKSLVGTPANEAAFYVIQHSLVIDTYLPIVKKAAEADELPFRLYAMMLDRSLMEHNQEQIYGTQASGFMATNNETGKKQWTVVIWPIKDAKLVNQRRKQAGFDQTVEENAKRLGVDYKVLTLQDVKKLKTEIK</sequence>
<accession>A0A7K1YDG6</accession>
<protein>
    <recommendedName>
        <fullName evidence="4">GLPGLI family protein</fullName>
    </recommendedName>
</protein>
<dbReference type="EMBL" id="WVHT01000009">
    <property type="protein sequence ID" value="MXV52637.1"/>
    <property type="molecule type" value="Genomic_DNA"/>
</dbReference>
<reference evidence="2 3" key="1">
    <citation type="submission" date="2019-11" db="EMBL/GenBank/DDBJ databases">
        <title>Pedobacter sp. HMF7647 Genome sequencing and assembly.</title>
        <authorList>
            <person name="Kang H."/>
            <person name="Kim H."/>
            <person name="Joh K."/>
        </authorList>
    </citation>
    <scope>NUCLEOTIDE SEQUENCE [LARGE SCALE GENOMIC DNA]</scope>
    <source>
        <strain evidence="2 3">HMF7647</strain>
    </source>
</reference>
<evidence type="ECO:0000313" key="2">
    <source>
        <dbReference type="EMBL" id="MXV52637.1"/>
    </source>
</evidence>
<feature type="signal peptide" evidence="1">
    <location>
        <begin position="1"/>
        <end position="18"/>
    </location>
</feature>
<dbReference type="RefSeq" id="WP_160845816.1">
    <property type="nucleotide sequence ID" value="NZ_WVHT01000009.1"/>
</dbReference>
<evidence type="ECO:0000313" key="3">
    <source>
        <dbReference type="Proteomes" id="UP000466586"/>
    </source>
</evidence>
<organism evidence="2 3">
    <name type="scientific">Hufsiella arboris</name>
    <dbReference type="NCBI Taxonomy" id="2695275"/>
    <lineage>
        <taxon>Bacteria</taxon>
        <taxon>Pseudomonadati</taxon>
        <taxon>Bacteroidota</taxon>
        <taxon>Sphingobacteriia</taxon>
        <taxon>Sphingobacteriales</taxon>
        <taxon>Sphingobacteriaceae</taxon>
        <taxon>Hufsiella</taxon>
    </lineage>
</organism>
<keyword evidence="3" id="KW-1185">Reference proteome</keyword>
<comment type="caution">
    <text evidence="2">The sequence shown here is derived from an EMBL/GenBank/DDBJ whole genome shotgun (WGS) entry which is preliminary data.</text>
</comment>
<feature type="chain" id="PRO_5029706922" description="GLPGLI family protein" evidence="1">
    <location>
        <begin position="19"/>
        <end position="228"/>
    </location>
</feature>
<proteinExistence type="predicted"/>